<evidence type="ECO:0000313" key="3">
    <source>
        <dbReference type="EMBL" id="MDQ2065353.1"/>
    </source>
</evidence>
<feature type="domain" description="TadE-like" evidence="2">
    <location>
        <begin position="15"/>
        <end position="55"/>
    </location>
</feature>
<sequence>MISKRFQRFIKSSSGGVTVEFVIIFPLMVLLLILIVFASLLVSTASDVQQFAHELSREALGRFGSGAAITDVCTQMANDSGLMSRLLSQTLLVEPSKLTVLACPSQPSADGFVTVQVSYNFAGSLVQALGQNFGLDMGIISRSSTIRL</sequence>
<dbReference type="Proteomes" id="UP001239680">
    <property type="component" value="Unassembled WGS sequence"/>
</dbReference>
<evidence type="ECO:0000313" key="4">
    <source>
        <dbReference type="Proteomes" id="UP001239680"/>
    </source>
</evidence>
<gene>
    <name evidence="3" type="ORF">Q9295_03120</name>
</gene>
<accession>A0ABU0VUX6</accession>
<keyword evidence="1" id="KW-0812">Transmembrane</keyword>
<organism evidence="3 4">
    <name type="scientific">Pseudogemmobacter lacusdianii</name>
    <dbReference type="NCBI Taxonomy" id="3069608"/>
    <lineage>
        <taxon>Bacteria</taxon>
        <taxon>Pseudomonadati</taxon>
        <taxon>Pseudomonadota</taxon>
        <taxon>Alphaproteobacteria</taxon>
        <taxon>Rhodobacterales</taxon>
        <taxon>Paracoccaceae</taxon>
        <taxon>Pseudogemmobacter</taxon>
    </lineage>
</organism>
<dbReference type="EMBL" id="JAVDBT010000002">
    <property type="protein sequence ID" value="MDQ2065353.1"/>
    <property type="molecule type" value="Genomic_DNA"/>
</dbReference>
<reference evidence="3 4" key="1">
    <citation type="submission" date="2023-08" db="EMBL/GenBank/DDBJ databases">
        <title>Characterization of two Paracoccaceae strains isolated from Phycosphere and proposal of Xinfangfangia lacusdiani sp. nov.</title>
        <authorList>
            <person name="Deng Y."/>
            <person name="Zhang Y.Q."/>
        </authorList>
    </citation>
    <scope>NUCLEOTIDE SEQUENCE [LARGE SCALE GENOMIC DNA]</scope>
    <source>
        <strain evidence="3 4">CPCC 101601</strain>
    </source>
</reference>
<name>A0ABU0VUX6_9RHOB</name>
<proteinExistence type="predicted"/>
<evidence type="ECO:0000259" key="2">
    <source>
        <dbReference type="Pfam" id="PF07811"/>
    </source>
</evidence>
<evidence type="ECO:0000256" key="1">
    <source>
        <dbReference type="SAM" id="Phobius"/>
    </source>
</evidence>
<dbReference type="RefSeq" id="WP_306679043.1">
    <property type="nucleotide sequence ID" value="NZ_JAVDBT010000002.1"/>
</dbReference>
<keyword evidence="1" id="KW-0472">Membrane</keyword>
<comment type="caution">
    <text evidence="3">The sequence shown here is derived from an EMBL/GenBank/DDBJ whole genome shotgun (WGS) entry which is preliminary data.</text>
</comment>
<keyword evidence="1" id="KW-1133">Transmembrane helix</keyword>
<keyword evidence="4" id="KW-1185">Reference proteome</keyword>
<protein>
    <submittedName>
        <fullName evidence="3">TadE/TadG family type IV pilus assembly protein</fullName>
    </submittedName>
</protein>
<dbReference type="InterPro" id="IPR012495">
    <property type="entry name" value="TadE-like_dom"/>
</dbReference>
<feature type="transmembrane region" description="Helical" evidence="1">
    <location>
        <begin position="21"/>
        <end position="42"/>
    </location>
</feature>
<dbReference type="Pfam" id="PF07811">
    <property type="entry name" value="TadE"/>
    <property type="match status" value="1"/>
</dbReference>